<dbReference type="GO" id="GO:0006780">
    <property type="term" value="P:uroporphyrinogen III biosynthetic process"/>
    <property type="evidence" value="ECO:0007669"/>
    <property type="project" value="UniProtKB-UniRule"/>
</dbReference>
<accession>A0A2N3RF03</accession>
<dbReference type="InterPro" id="IPR039793">
    <property type="entry name" value="UROS/Hem4"/>
</dbReference>
<dbReference type="InterPro" id="IPR003754">
    <property type="entry name" value="4pyrrol_synth_uPrphyn_synth"/>
</dbReference>
<comment type="similarity">
    <text evidence="2 9">Belongs to the uroporphyrinogen-III synthase family.</text>
</comment>
<evidence type="ECO:0000313" key="11">
    <source>
        <dbReference type="EMBL" id="PKV11049.1"/>
    </source>
</evidence>
<comment type="function">
    <text evidence="6 9">Catalyzes cyclization of the linear tetrapyrrole, hydroxymethylbilane, to the macrocyclic uroporphyrinogen III.</text>
</comment>
<dbReference type="GO" id="GO:0006782">
    <property type="term" value="P:protoporphyrinogen IX biosynthetic process"/>
    <property type="evidence" value="ECO:0007669"/>
    <property type="project" value="UniProtKB-UniRule"/>
</dbReference>
<evidence type="ECO:0000256" key="3">
    <source>
        <dbReference type="ARBA" id="ARBA00013109"/>
    </source>
</evidence>
<evidence type="ECO:0000256" key="5">
    <source>
        <dbReference type="ARBA" id="ARBA00023244"/>
    </source>
</evidence>
<dbReference type="AlphaFoldDB" id="A0A2N3RF03"/>
<dbReference type="UniPathway" id="UPA00251">
    <property type="reaction ID" value="UER00320"/>
</dbReference>
<comment type="caution">
    <text evidence="11">The sequence shown here is derived from an EMBL/GenBank/DDBJ whole genome shotgun (WGS) entry which is preliminary data.</text>
</comment>
<comment type="pathway">
    <text evidence="1 9">Porphyrin-containing compound metabolism; protoporphyrin-IX biosynthesis; coproporphyrinogen-III from 5-aminolevulinate: step 3/4.</text>
</comment>
<keyword evidence="5 9" id="KW-0627">Porphyrin biosynthesis</keyword>
<dbReference type="Gene3D" id="3.40.50.10090">
    <property type="match status" value="2"/>
</dbReference>
<evidence type="ECO:0000256" key="2">
    <source>
        <dbReference type="ARBA" id="ARBA00008133"/>
    </source>
</evidence>
<dbReference type="PANTHER" id="PTHR38042">
    <property type="entry name" value="UROPORPHYRINOGEN-III SYNTHASE, CHLOROPLASTIC"/>
    <property type="match status" value="1"/>
</dbReference>
<evidence type="ECO:0000313" key="12">
    <source>
        <dbReference type="EMBL" id="PKV15304.1"/>
    </source>
</evidence>
<protein>
    <recommendedName>
        <fullName evidence="7 9">Uroporphyrinogen-III synthase</fullName>
        <ecNumber evidence="3 9">4.2.1.75</ecNumber>
    </recommendedName>
</protein>
<sequence length="267" mass="28277">MAALSHNHAMTGLAHPDAAWTLISLRPSGEHAPLRRAVARHGGRVLALSPWRLQTNDTAQAHDALRQALAAPIAVFTSPAAVQAAHRLVPLQRPAQAHWVSVGDGTARALQACGIDTVVRPTRMDSEGLLALPLLQSPLQAVGLITAPGGRGMLAPTLEQRGARIVRADVYQRVPLRLRASAMHAFSLALPRSVLALSSAEALTLILQQLPAALIERWQQRPVVASSDRMLDAAHAAGFIHRIRAQGPLPVQLAAAAAAIVTPSRPC</sequence>
<dbReference type="Pfam" id="PF02602">
    <property type="entry name" value="HEM4"/>
    <property type="match status" value="1"/>
</dbReference>
<dbReference type="Proteomes" id="UP000233748">
    <property type="component" value="Unassembled WGS sequence"/>
</dbReference>
<dbReference type="PANTHER" id="PTHR38042:SF1">
    <property type="entry name" value="UROPORPHYRINOGEN-III SYNTHASE, CHLOROPLASTIC"/>
    <property type="match status" value="1"/>
</dbReference>
<dbReference type="CDD" id="cd06578">
    <property type="entry name" value="HemD"/>
    <property type="match status" value="1"/>
</dbReference>
<dbReference type="InterPro" id="IPR036108">
    <property type="entry name" value="4pyrrol_syn_uPrphyn_synt_sf"/>
</dbReference>
<comment type="catalytic activity">
    <reaction evidence="8 9">
        <text>hydroxymethylbilane = uroporphyrinogen III + H2O</text>
        <dbReference type="Rhea" id="RHEA:18965"/>
        <dbReference type="ChEBI" id="CHEBI:15377"/>
        <dbReference type="ChEBI" id="CHEBI:57308"/>
        <dbReference type="ChEBI" id="CHEBI:57845"/>
        <dbReference type="EC" id="4.2.1.75"/>
    </reaction>
</comment>
<keyword evidence="14" id="KW-1185">Reference proteome</keyword>
<gene>
    <name evidence="11" type="ORF">XpruCFBP8353_19800</name>
    <name evidence="12" type="ORF">XpruCFBP8354_20470</name>
</gene>
<dbReference type="SUPFAM" id="SSF69618">
    <property type="entry name" value="HemD-like"/>
    <property type="match status" value="1"/>
</dbReference>
<name>A0A2N3RF03_9XANT</name>
<dbReference type="Proteomes" id="UP000233720">
    <property type="component" value="Unassembled WGS sequence"/>
</dbReference>
<evidence type="ECO:0000256" key="9">
    <source>
        <dbReference type="RuleBase" id="RU366031"/>
    </source>
</evidence>
<keyword evidence="4 9" id="KW-0456">Lyase</keyword>
<evidence type="ECO:0000259" key="10">
    <source>
        <dbReference type="Pfam" id="PF02602"/>
    </source>
</evidence>
<evidence type="ECO:0000256" key="7">
    <source>
        <dbReference type="ARBA" id="ARBA00040167"/>
    </source>
</evidence>
<dbReference type="OrthoDB" id="9787650at2"/>
<evidence type="ECO:0000256" key="6">
    <source>
        <dbReference type="ARBA" id="ARBA00037589"/>
    </source>
</evidence>
<evidence type="ECO:0000256" key="1">
    <source>
        <dbReference type="ARBA" id="ARBA00004772"/>
    </source>
</evidence>
<dbReference type="NCBIfam" id="NF006454">
    <property type="entry name" value="PRK08811.1"/>
    <property type="match status" value="1"/>
</dbReference>
<dbReference type="EC" id="4.2.1.75" evidence="3 9"/>
<evidence type="ECO:0000256" key="8">
    <source>
        <dbReference type="ARBA" id="ARBA00048617"/>
    </source>
</evidence>
<evidence type="ECO:0000256" key="4">
    <source>
        <dbReference type="ARBA" id="ARBA00023239"/>
    </source>
</evidence>
<organism evidence="11 13">
    <name type="scientific">Xanthomonas prunicola</name>
    <dbReference type="NCBI Taxonomy" id="2053930"/>
    <lineage>
        <taxon>Bacteria</taxon>
        <taxon>Pseudomonadati</taxon>
        <taxon>Pseudomonadota</taxon>
        <taxon>Gammaproteobacteria</taxon>
        <taxon>Lysobacterales</taxon>
        <taxon>Lysobacteraceae</taxon>
        <taxon>Xanthomonas</taxon>
    </lineage>
</organism>
<feature type="domain" description="Tetrapyrrole biosynthesis uroporphyrinogen III synthase" evidence="10">
    <location>
        <begin position="34"/>
        <end position="240"/>
    </location>
</feature>
<dbReference type="EMBL" id="PHKV01000010">
    <property type="protein sequence ID" value="PKV11049.1"/>
    <property type="molecule type" value="Genomic_DNA"/>
</dbReference>
<dbReference type="GO" id="GO:0004852">
    <property type="term" value="F:uroporphyrinogen-III synthase activity"/>
    <property type="evidence" value="ECO:0007669"/>
    <property type="project" value="UniProtKB-UniRule"/>
</dbReference>
<evidence type="ECO:0000313" key="13">
    <source>
        <dbReference type="Proteomes" id="UP000233720"/>
    </source>
</evidence>
<dbReference type="EMBL" id="PHKW01000010">
    <property type="protein sequence ID" value="PKV15304.1"/>
    <property type="molecule type" value="Genomic_DNA"/>
</dbReference>
<proteinExistence type="inferred from homology"/>
<reference evidence="13 14" key="1">
    <citation type="submission" date="2017-11" db="EMBL/GenBank/DDBJ databases">
        <title>Xanthomonas prunicola sp. nov., a novel pathogen that affects nectarine (Prunus persica var. nectarine) trees.</title>
        <authorList>
            <person name="Lopez M."/>
            <person name="Lopez-Soriano P."/>
            <person name="Garita-Cambronero J."/>
            <person name="Beltran C."/>
            <person name="Taghouti G."/>
            <person name="Portier P."/>
            <person name="Cubero J."/>
            <person name="Fischer-Le Saux M."/>
            <person name="Marco-Noales E."/>
        </authorList>
    </citation>
    <scope>NUCLEOTIDE SEQUENCE [LARGE SCALE GENOMIC DNA]</scope>
    <source>
        <strain evidence="11 13">CFBP8353</strain>
        <strain evidence="12 14">CFBP8354</strain>
    </source>
</reference>
<evidence type="ECO:0000313" key="14">
    <source>
        <dbReference type="Proteomes" id="UP000233748"/>
    </source>
</evidence>